<gene>
    <name evidence="7" type="ORF">IWQ62_001522</name>
</gene>
<feature type="region of interest" description="Disordered" evidence="5">
    <location>
        <begin position="682"/>
        <end position="712"/>
    </location>
</feature>
<dbReference type="PANTHER" id="PTHR12570:SF65">
    <property type="entry name" value="MAGNESIUM TRANSPORTER NIPA9-RELATED"/>
    <property type="match status" value="1"/>
</dbReference>
<dbReference type="InterPro" id="IPR037185">
    <property type="entry name" value="EmrE-like"/>
</dbReference>
<feature type="transmembrane region" description="Helical" evidence="6">
    <location>
        <begin position="217"/>
        <end position="236"/>
    </location>
</feature>
<feature type="compositionally biased region" description="Polar residues" evidence="5">
    <location>
        <begin position="128"/>
        <end position="151"/>
    </location>
</feature>
<dbReference type="PANTHER" id="PTHR12570">
    <property type="match status" value="1"/>
</dbReference>
<feature type="transmembrane region" description="Helical" evidence="6">
    <location>
        <begin position="190"/>
        <end position="211"/>
    </location>
</feature>
<feature type="compositionally biased region" description="Low complexity" evidence="5">
    <location>
        <begin position="74"/>
        <end position="87"/>
    </location>
</feature>
<feature type="region of interest" description="Disordered" evidence="5">
    <location>
        <begin position="729"/>
        <end position="750"/>
    </location>
</feature>
<dbReference type="InterPro" id="IPR008521">
    <property type="entry name" value="Mg_trans_NIPA"/>
</dbReference>
<evidence type="ECO:0000256" key="2">
    <source>
        <dbReference type="ARBA" id="ARBA00022692"/>
    </source>
</evidence>
<feature type="transmembrane region" description="Helical" evidence="6">
    <location>
        <begin position="308"/>
        <end position="325"/>
    </location>
</feature>
<evidence type="ECO:0000313" key="7">
    <source>
        <dbReference type="EMBL" id="KAJ1967983.1"/>
    </source>
</evidence>
<keyword evidence="2 6" id="KW-0812">Transmembrane</keyword>
<evidence type="ECO:0000256" key="3">
    <source>
        <dbReference type="ARBA" id="ARBA00022989"/>
    </source>
</evidence>
<dbReference type="OrthoDB" id="165382at2759"/>
<keyword evidence="8" id="KW-1185">Reference proteome</keyword>
<feature type="transmembrane region" description="Helical" evidence="6">
    <location>
        <begin position="408"/>
        <end position="426"/>
    </location>
</feature>
<evidence type="ECO:0000256" key="4">
    <source>
        <dbReference type="ARBA" id="ARBA00023136"/>
    </source>
</evidence>
<comment type="caution">
    <text evidence="7">The sequence shown here is derived from an EMBL/GenBank/DDBJ whole genome shotgun (WGS) entry which is preliminary data.</text>
</comment>
<evidence type="ECO:0000313" key="8">
    <source>
        <dbReference type="Proteomes" id="UP001150925"/>
    </source>
</evidence>
<dbReference type="AlphaFoldDB" id="A0A9W8AXT1"/>
<feature type="region of interest" description="Disordered" evidence="5">
    <location>
        <begin position="514"/>
        <end position="539"/>
    </location>
</feature>
<feature type="transmembrane region" description="Helical" evidence="6">
    <location>
        <begin position="284"/>
        <end position="301"/>
    </location>
</feature>
<accession>A0A9W8AXT1</accession>
<feature type="transmembrane region" description="Helical" evidence="6">
    <location>
        <begin position="377"/>
        <end position="396"/>
    </location>
</feature>
<proteinExistence type="predicted"/>
<dbReference type="GO" id="GO:0015095">
    <property type="term" value="F:magnesium ion transmembrane transporter activity"/>
    <property type="evidence" value="ECO:0007669"/>
    <property type="project" value="InterPro"/>
</dbReference>
<protein>
    <submittedName>
        <fullName evidence="7">Uncharacterized protein</fullName>
    </submittedName>
</protein>
<feature type="transmembrane region" description="Helical" evidence="6">
    <location>
        <begin position="245"/>
        <end position="264"/>
    </location>
</feature>
<evidence type="ECO:0000256" key="5">
    <source>
        <dbReference type="SAM" id="MobiDB-lite"/>
    </source>
</evidence>
<dbReference type="SUPFAM" id="SSF103481">
    <property type="entry name" value="Multidrug resistance efflux transporter EmrE"/>
    <property type="match status" value="1"/>
</dbReference>
<reference evidence="7" key="1">
    <citation type="submission" date="2022-07" db="EMBL/GenBank/DDBJ databases">
        <title>Phylogenomic reconstructions and comparative analyses of Kickxellomycotina fungi.</title>
        <authorList>
            <person name="Reynolds N.K."/>
            <person name="Stajich J.E."/>
            <person name="Barry K."/>
            <person name="Grigoriev I.V."/>
            <person name="Crous P."/>
            <person name="Smith M.E."/>
        </authorList>
    </citation>
    <scope>NUCLEOTIDE SEQUENCE</scope>
    <source>
        <strain evidence="7">RSA 1196</strain>
    </source>
</reference>
<feature type="compositionally biased region" description="Polar residues" evidence="5">
    <location>
        <begin position="701"/>
        <end position="712"/>
    </location>
</feature>
<dbReference type="Proteomes" id="UP001150925">
    <property type="component" value="Unassembled WGS sequence"/>
</dbReference>
<evidence type="ECO:0000256" key="1">
    <source>
        <dbReference type="ARBA" id="ARBA00004141"/>
    </source>
</evidence>
<keyword evidence="3 6" id="KW-1133">Transmembrane helix</keyword>
<comment type="subcellular location">
    <subcellularLocation>
        <location evidence="1">Membrane</location>
        <topology evidence="1">Multi-pass membrane protein</topology>
    </subcellularLocation>
</comment>
<dbReference type="Pfam" id="PF05653">
    <property type="entry name" value="Mg_trans_NIPA"/>
    <property type="match status" value="1"/>
</dbReference>
<name>A0A9W8AXT1_9FUNG</name>
<feature type="transmembrane region" description="Helical" evidence="6">
    <location>
        <begin position="20"/>
        <end position="38"/>
    </location>
</feature>
<dbReference type="EMBL" id="JANBPY010000249">
    <property type="protein sequence ID" value="KAJ1967983.1"/>
    <property type="molecule type" value="Genomic_DNA"/>
</dbReference>
<feature type="transmembrane region" description="Helical" evidence="6">
    <location>
        <begin position="345"/>
        <end position="365"/>
    </location>
</feature>
<evidence type="ECO:0000256" key="6">
    <source>
        <dbReference type="SAM" id="Phobius"/>
    </source>
</evidence>
<keyword evidence="4 6" id="KW-0472">Membrane</keyword>
<feature type="compositionally biased region" description="Polar residues" evidence="5">
    <location>
        <begin position="738"/>
        <end position="750"/>
    </location>
</feature>
<feature type="region of interest" description="Disordered" evidence="5">
    <location>
        <begin position="65"/>
        <end position="161"/>
    </location>
</feature>
<sequence length="750" mass="80964">MPLGLNFDGDDVPGQTRALIGVVLAVTGNIFISLALNLQKYAHNRIQNGKDRSLLSSTHSDLDVNFDDPPLSPLPRSLSPPTTSDSPARLVPVQTRPRTHPNISSRHSLGNDDGDSANVLSPLLPKTNRFSMQSATPLPNSSSTGPSNSLASPRPSIGATFNSERNHTALDAKPTQEPNTQGTAYLRSRWWWLGMVLMVSGEIGNFMAYGFAPASVVAPLGTVTLITNVFLAPLILKERVRGRDLLGVILAATGAVVVVSSLQSVEVVLTPGALWEALLSFQSILYYLVTVAAILGLVALSPQWGNRIILVNLGLTALYGGYTVLSTKALSSLLQLKFILVFKYPITYFLLAILLYSAVLQIRYLNRALQYFDSTQVIPTQFVLFTLSAIVGSAVIYRDFSGVSLEDALWFILGCSLTFSGVFFITSQRNVNKGHLSRRPSMALEYVDHAADEAWAETSLPGRAGDSVGIPSVPSATLANASPTEWTSPIVVDSVTDNLEPLWAYIHKNTATVPRASQDDDTPRLPAAEEVPPRSTEASRLSQAFRVRCTDVANRLRSNSRSLVDHAAQFHGVLNPAGMVISSTQENEAELFQQTSMRGSPLISSQRALGSRPHSSAVHPIADCGPVQVEPVVDGERHQQLHHPLGYSVLSTPMPSHHGLNQFKDLSQRSWSLLDPLSGRMRGEQSQNLLPPPGEDPVWGTSVNDDNPSITGFQDRRVSLITLAPFATSAEQPADANGESSSNAQSSPVL</sequence>
<organism evidence="7 8">
    <name type="scientific">Dispira parvispora</name>
    <dbReference type="NCBI Taxonomy" id="1520584"/>
    <lineage>
        <taxon>Eukaryota</taxon>
        <taxon>Fungi</taxon>
        <taxon>Fungi incertae sedis</taxon>
        <taxon>Zoopagomycota</taxon>
        <taxon>Kickxellomycotina</taxon>
        <taxon>Dimargaritomycetes</taxon>
        <taxon>Dimargaritales</taxon>
        <taxon>Dimargaritaceae</taxon>
        <taxon>Dispira</taxon>
    </lineage>
</organism>
<dbReference type="GO" id="GO:0016020">
    <property type="term" value="C:membrane"/>
    <property type="evidence" value="ECO:0007669"/>
    <property type="project" value="UniProtKB-SubCell"/>
</dbReference>